<proteinExistence type="predicted"/>
<feature type="transmembrane region" description="Helical" evidence="1">
    <location>
        <begin position="5"/>
        <end position="25"/>
    </location>
</feature>
<keyword evidence="1" id="KW-1133">Transmembrane helix</keyword>
<protein>
    <recommendedName>
        <fullName evidence="4">Peptidoglycan-binding protein LysM</fullName>
    </recommendedName>
</protein>
<keyword evidence="1" id="KW-0472">Membrane</keyword>
<dbReference type="STRING" id="946077.W5A_06560"/>
<dbReference type="RefSeq" id="WP_008238691.1">
    <property type="nucleotide sequence ID" value="NZ_AJJU01000006.1"/>
</dbReference>
<evidence type="ECO:0000313" key="2">
    <source>
        <dbReference type="EMBL" id="EID75210.1"/>
    </source>
</evidence>
<name>I0WFP4_9FLAO</name>
<dbReference type="PATRIC" id="fig|946077.3.peg.1329"/>
<evidence type="ECO:0008006" key="4">
    <source>
        <dbReference type="Google" id="ProtNLM"/>
    </source>
</evidence>
<organism evidence="2 3">
    <name type="scientific">Imtechella halotolerans K1</name>
    <dbReference type="NCBI Taxonomy" id="946077"/>
    <lineage>
        <taxon>Bacteria</taxon>
        <taxon>Pseudomonadati</taxon>
        <taxon>Bacteroidota</taxon>
        <taxon>Flavobacteriia</taxon>
        <taxon>Flavobacteriales</taxon>
        <taxon>Flavobacteriaceae</taxon>
        <taxon>Imtechella</taxon>
    </lineage>
</organism>
<sequence length="208" mass="23159">MRKSILEYFILVAVFVLVSFGFTSVREVSIHENLLVDGPLLAMVFPQEEIPVRPAPPMVGKSYMGFKEALGYRESRGNYFIVNDYGYMGKYQFGAATLRLFGVKSTAEFLNNPELQERVLKASLERNKWVLRKEIEKYTGKTVNGVLVTESGILAAAHLGGAGSVKSYLRSWGANGFKDANGTSIRFYMKKFGGYDLSSIAARKDAKL</sequence>
<reference evidence="2 3" key="1">
    <citation type="journal article" date="2012" name="J. Bacteriol.">
        <title>Genome Sequence of the Halotolerant Bacterium Imtechella halotolerans K1T.</title>
        <authorList>
            <person name="Kumar S."/>
            <person name="Vikram S."/>
            <person name="Subramanian S."/>
            <person name="Raghava G.P."/>
            <person name="Pinnaka A.K."/>
        </authorList>
    </citation>
    <scope>NUCLEOTIDE SEQUENCE [LARGE SCALE GENOMIC DNA]</scope>
    <source>
        <strain evidence="2 3">K1</strain>
    </source>
</reference>
<evidence type="ECO:0000256" key="1">
    <source>
        <dbReference type="SAM" id="Phobius"/>
    </source>
</evidence>
<dbReference type="Proteomes" id="UP000005938">
    <property type="component" value="Unassembled WGS sequence"/>
</dbReference>
<gene>
    <name evidence="2" type="ORF">W5A_06560</name>
</gene>
<evidence type="ECO:0000313" key="3">
    <source>
        <dbReference type="Proteomes" id="UP000005938"/>
    </source>
</evidence>
<dbReference type="EMBL" id="AJJU01000006">
    <property type="protein sequence ID" value="EID75210.1"/>
    <property type="molecule type" value="Genomic_DNA"/>
</dbReference>
<keyword evidence="3" id="KW-1185">Reference proteome</keyword>
<dbReference type="InterPro" id="IPR023346">
    <property type="entry name" value="Lysozyme-like_dom_sf"/>
</dbReference>
<comment type="caution">
    <text evidence="2">The sequence shown here is derived from an EMBL/GenBank/DDBJ whole genome shotgun (WGS) entry which is preliminary data.</text>
</comment>
<accession>I0WFP4</accession>
<dbReference type="AlphaFoldDB" id="I0WFP4"/>
<dbReference type="SUPFAM" id="SSF53955">
    <property type="entry name" value="Lysozyme-like"/>
    <property type="match status" value="1"/>
</dbReference>
<keyword evidence="1" id="KW-0812">Transmembrane</keyword>
<dbReference type="OrthoDB" id="1143238at2"/>
<dbReference type="eggNOG" id="COG0741">
    <property type="taxonomic scope" value="Bacteria"/>
</dbReference>